<comment type="similarity">
    <text evidence="1">Belongs to the putative lipase ROG1 family.</text>
</comment>
<proteinExistence type="inferred from homology"/>
<evidence type="ECO:0000313" key="4">
    <source>
        <dbReference type="EMBL" id="KAK5781096.1"/>
    </source>
</evidence>
<dbReference type="SUPFAM" id="SSF53474">
    <property type="entry name" value="alpha/beta-Hydrolases"/>
    <property type="match status" value="1"/>
</dbReference>
<sequence length="672" mass="77919">MTARDQNVWFHYRSSLKIGELERFIIKYDLYEGAVIPEDLTLDSLWLRIKNIEQLSYRAGYLMGPYFIYTDLRTENYHHSQRIIYSADQPKFEPNLQPQQQSIVELPVHRIQKRYVWIVDVISQILFSTTTKVTFELSIGTTRGSIDSKNIDFLPSLATYSDKLQVTRLTTLDIWKLSSQLSLKCDRDKPKHLIILTHGLHSNVTTDMVYIQEQIYNQQKNYPNENLVVEGFPDNVCQTEKGIKYLGTRVAEYIVSNLYDKSIKKISFIGHSLGGLVQTFAIAYIAVKYPWFFENVEPVNFIAMASPLLGIVTDNPAYIKMLLSFGVIGKTGQDLGLDKCPKDDNALLYLLSGEPVRAILSKFKRRTLYANVVNDGIVPLYTASLLFLDYDEILNSLNEKCVDKTVDSENITISDNTRFFQKNFINPLNKIMGVWAPQMSSDGKRNKDSKLPKVSILESATSILLPPLPDKAYIMDPNSRELCIIHDKIYTEDDIPPVKDIEESIYNSSNILLQPFTIDKRQKEKYQKLEETIARRWHKGLSWRKVIVKLKPDAHNNIVTRRRFVNAYGWPVIDHMIDNHFKGDISENSIKFDSYMEDYRKIKDEDIPMKYQWIVRKEEESIFDVGPTGMISTMAEMLDNFTQKQLIKKTNMHTDLKEEIKKYEEMNNTLLH</sequence>
<dbReference type="Gene3D" id="3.40.50.1820">
    <property type="entry name" value="alpha/beta hydrolase"/>
    <property type="match status" value="1"/>
</dbReference>
<dbReference type="InterPro" id="IPR007751">
    <property type="entry name" value="DUF676_lipase-like"/>
</dbReference>
<dbReference type="AlphaFoldDB" id="A0AAN7ZYG7"/>
<keyword evidence="2" id="KW-0443">Lipid metabolism</keyword>
<feature type="domain" description="DUF676" evidence="3">
    <location>
        <begin position="188"/>
        <end position="382"/>
    </location>
</feature>
<evidence type="ECO:0000256" key="1">
    <source>
        <dbReference type="ARBA" id="ARBA00007920"/>
    </source>
</evidence>
<dbReference type="PANTHER" id="PTHR12482:SF62">
    <property type="entry name" value="LIPASE ROG1-RELATED"/>
    <property type="match status" value="1"/>
</dbReference>
<organism evidence="4 5">
    <name type="scientific">Arxiozyma heterogenica</name>
    <dbReference type="NCBI Taxonomy" id="278026"/>
    <lineage>
        <taxon>Eukaryota</taxon>
        <taxon>Fungi</taxon>
        <taxon>Dikarya</taxon>
        <taxon>Ascomycota</taxon>
        <taxon>Saccharomycotina</taxon>
        <taxon>Saccharomycetes</taxon>
        <taxon>Saccharomycetales</taxon>
        <taxon>Saccharomycetaceae</taxon>
        <taxon>Arxiozyma</taxon>
    </lineage>
</organism>
<accession>A0AAN7ZYG7</accession>
<evidence type="ECO:0000259" key="3">
    <source>
        <dbReference type="Pfam" id="PF05057"/>
    </source>
</evidence>
<name>A0AAN7ZYG7_9SACH</name>
<dbReference type="GO" id="GO:0047372">
    <property type="term" value="F:monoacylglycerol lipase activity"/>
    <property type="evidence" value="ECO:0007669"/>
    <property type="project" value="TreeGrafter"/>
</dbReference>
<evidence type="ECO:0000256" key="2">
    <source>
        <dbReference type="ARBA" id="ARBA00022963"/>
    </source>
</evidence>
<keyword evidence="2" id="KW-0442">Lipid degradation</keyword>
<evidence type="ECO:0000313" key="5">
    <source>
        <dbReference type="Proteomes" id="UP001306508"/>
    </source>
</evidence>
<dbReference type="PANTHER" id="PTHR12482">
    <property type="entry name" value="LIPASE ROG1-RELATED-RELATED"/>
    <property type="match status" value="1"/>
</dbReference>
<protein>
    <recommendedName>
        <fullName evidence="3">DUF676 domain-containing protein</fullName>
    </recommendedName>
</protein>
<dbReference type="InterPro" id="IPR029058">
    <property type="entry name" value="AB_hydrolase_fold"/>
</dbReference>
<dbReference type="PIRSF" id="PIRSF005412">
    <property type="entry name" value="UCP005412_abhydr"/>
    <property type="match status" value="1"/>
</dbReference>
<dbReference type="GO" id="GO:0016042">
    <property type="term" value="P:lipid catabolic process"/>
    <property type="evidence" value="ECO:0007669"/>
    <property type="project" value="UniProtKB-KW"/>
</dbReference>
<dbReference type="EMBL" id="JAWIZZ010000038">
    <property type="protein sequence ID" value="KAK5781096.1"/>
    <property type="molecule type" value="Genomic_DNA"/>
</dbReference>
<dbReference type="Pfam" id="PF05057">
    <property type="entry name" value="DUF676"/>
    <property type="match status" value="1"/>
</dbReference>
<keyword evidence="5" id="KW-1185">Reference proteome</keyword>
<dbReference type="InterPro" id="IPR044294">
    <property type="entry name" value="Lipase-like"/>
</dbReference>
<dbReference type="InterPro" id="IPR016445">
    <property type="entry name" value="Rog1_fam"/>
</dbReference>
<comment type="caution">
    <text evidence="4">The sequence shown here is derived from an EMBL/GenBank/DDBJ whole genome shotgun (WGS) entry which is preliminary data.</text>
</comment>
<dbReference type="Proteomes" id="UP001306508">
    <property type="component" value="Unassembled WGS sequence"/>
</dbReference>
<reference evidence="5" key="1">
    <citation type="submission" date="2023-07" db="EMBL/GenBank/DDBJ databases">
        <title>A draft genome of Kazachstania heterogenica Y-27499.</title>
        <authorList>
            <person name="Donic C."/>
            <person name="Kralova J.S."/>
            <person name="Fidel L."/>
            <person name="Ben-Dor S."/>
            <person name="Jung S."/>
        </authorList>
    </citation>
    <scope>NUCLEOTIDE SEQUENCE [LARGE SCALE GENOMIC DNA]</scope>
    <source>
        <strain evidence="5">Y27499</strain>
    </source>
</reference>
<gene>
    <name evidence="4" type="ORF">RI543_001487</name>
</gene>